<keyword evidence="1" id="KW-1133">Transmembrane helix</keyword>
<feature type="transmembrane region" description="Helical" evidence="1">
    <location>
        <begin position="122"/>
        <end position="146"/>
    </location>
</feature>
<accession>K0JSX2</accession>
<dbReference type="STRING" id="1179773.BN6_06150"/>
<feature type="transmembrane region" description="Helical" evidence="1">
    <location>
        <begin position="46"/>
        <end position="65"/>
    </location>
</feature>
<keyword evidence="3" id="KW-1185">Reference proteome</keyword>
<evidence type="ECO:0000313" key="3">
    <source>
        <dbReference type="Proteomes" id="UP000006281"/>
    </source>
</evidence>
<evidence type="ECO:0000256" key="1">
    <source>
        <dbReference type="SAM" id="Phobius"/>
    </source>
</evidence>
<evidence type="ECO:0000313" key="2">
    <source>
        <dbReference type="EMBL" id="CCH27944.1"/>
    </source>
</evidence>
<reference evidence="2 3" key="1">
    <citation type="journal article" date="2012" name="BMC Genomics">
        <title>Complete genome sequence of Saccharothrix espanaensis DSM 44229T and comparison to the other completely sequenced Pseudonocardiaceae.</title>
        <authorList>
            <person name="Strobel T."/>
            <person name="Al-Dilaimi A."/>
            <person name="Blom J."/>
            <person name="Gessner A."/>
            <person name="Kalinowski J."/>
            <person name="Luzhetska M."/>
            <person name="Puhler A."/>
            <person name="Szczepanowski R."/>
            <person name="Bechthold A."/>
            <person name="Ruckert C."/>
        </authorList>
    </citation>
    <scope>NUCLEOTIDE SEQUENCE [LARGE SCALE GENOMIC DNA]</scope>
    <source>
        <strain evidence="3">ATCC 51144 / DSM 44229 / JCM 9112 / NBRC 15066 / NRRL 15764</strain>
    </source>
</reference>
<protein>
    <recommendedName>
        <fullName evidence="4">DUF2306 domain-containing protein</fullName>
    </recommendedName>
</protein>
<keyword evidence="1" id="KW-0472">Membrane</keyword>
<dbReference type="Pfam" id="PF10067">
    <property type="entry name" value="DUF2306"/>
    <property type="match status" value="1"/>
</dbReference>
<evidence type="ECO:0008006" key="4">
    <source>
        <dbReference type="Google" id="ProtNLM"/>
    </source>
</evidence>
<feature type="transmembrane region" description="Helical" evidence="1">
    <location>
        <begin position="183"/>
        <end position="201"/>
    </location>
</feature>
<dbReference type="BioCyc" id="SESP1179773:BN6_RS03030-MONOMER"/>
<dbReference type="KEGG" id="sesp:BN6_06150"/>
<dbReference type="AlphaFoldDB" id="K0JSX2"/>
<feature type="transmembrane region" description="Helical" evidence="1">
    <location>
        <begin position="152"/>
        <end position="171"/>
    </location>
</feature>
<dbReference type="InterPro" id="IPR018750">
    <property type="entry name" value="DUF2306_membrane"/>
</dbReference>
<proteinExistence type="predicted"/>
<dbReference type="Proteomes" id="UP000006281">
    <property type="component" value="Chromosome"/>
</dbReference>
<dbReference type="eggNOG" id="COG5395">
    <property type="taxonomic scope" value="Bacteria"/>
</dbReference>
<keyword evidence="1" id="KW-0812">Transmembrane</keyword>
<organism evidence="2 3">
    <name type="scientific">Saccharothrix espanaensis (strain ATCC 51144 / DSM 44229 / JCM 9112 / NBRC 15066 / NRRL 15764)</name>
    <dbReference type="NCBI Taxonomy" id="1179773"/>
    <lineage>
        <taxon>Bacteria</taxon>
        <taxon>Bacillati</taxon>
        <taxon>Actinomycetota</taxon>
        <taxon>Actinomycetes</taxon>
        <taxon>Pseudonocardiales</taxon>
        <taxon>Pseudonocardiaceae</taxon>
        <taxon>Saccharothrix</taxon>
    </lineage>
</organism>
<name>K0JSX2_SACES</name>
<dbReference type="EMBL" id="HE804045">
    <property type="protein sequence ID" value="CCH27944.1"/>
    <property type="molecule type" value="Genomic_DNA"/>
</dbReference>
<gene>
    <name evidence="2" type="ordered locus">BN6_06150</name>
</gene>
<sequence>MRCGRCRGRAAELRCQGSVRGRSAGPARLPGMVDTQVKQSWWRQHWVLPLGVLVAAFVAFSLPRYLTFDAAQTRVPQPGNHTWHYPFLVAHVVFGAIAILTCVLQIWPWLRQNHPGWHRRAGRVYVFAGVLPGGVLAVAIGAVSPFGPINQVGNVLMGTLWLGVTIAGYRMARQRRYADHRRWMLRSTALTLSIISNRFWAAGLGFTLPDQLHTTFGGSEVALMQAITGITAWMGWVLPFLFIEWWLDRGKSRRRQPGATTDRPKVGV</sequence>
<feature type="transmembrane region" description="Helical" evidence="1">
    <location>
        <begin position="85"/>
        <end position="110"/>
    </location>
</feature>
<feature type="transmembrane region" description="Helical" evidence="1">
    <location>
        <begin position="221"/>
        <end position="247"/>
    </location>
</feature>
<dbReference type="PATRIC" id="fig|1179773.3.peg.620"/>
<dbReference type="HOGENOM" id="CLU_078522_1_0_11"/>